<keyword evidence="2" id="KW-1185">Reference proteome</keyword>
<evidence type="ECO:0000313" key="2">
    <source>
        <dbReference type="Proteomes" id="UP000464657"/>
    </source>
</evidence>
<dbReference type="AlphaFoldDB" id="A0A7L4ZM11"/>
<proteinExistence type="predicted"/>
<organism evidence="1 2">
    <name type="scientific">Kordia antarctica</name>
    <dbReference type="NCBI Taxonomy" id="1218801"/>
    <lineage>
        <taxon>Bacteria</taxon>
        <taxon>Pseudomonadati</taxon>
        <taxon>Bacteroidota</taxon>
        <taxon>Flavobacteriia</taxon>
        <taxon>Flavobacteriales</taxon>
        <taxon>Flavobacteriaceae</taxon>
        <taxon>Kordia</taxon>
    </lineage>
</organism>
<dbReference type="KEGG" id="kan:IMCC3317_29160"/>
<dbReference type="Proteomes" id="UP000464657">
    <property type="component" value="Chromosome"/>
</dbReference>
<reference evidence="1 2" key="1">
    <citation type="journal article" date="2013" name="Int. J. Syst. Evol. Microbiol.">
        <title>Kordia antarctica sp. nov., isolated from Antarctic seawater.</title>
        <authorList>
            <person name="Baek K."/>
            <person name="Choi A."/>
            <person name="Kang I."/>
            <person name="Lee K."/>
            <person name="Cho J.C."/>
        </authorList>
    </citation>
    <scope>NUCLEOTIDE SEQUENCE [LARGE SCALE GENOMIC DNA]</scope>
    <source>
        <strain evidence="1 2">IMCC3317</strain>
    </source>
</reference>
<name>A0A7L4ZM11_9FLAO</name>
<gene>
    <name evidence="1" type="ORF">IMCC3317_29160</name>
</gene>
<accession>A0A7L4ZM11</accession>
<protein>
    <submittedName>
        <fullName evidence="1">Uncharacterized protein</fullName>
    </submittedName>
</protein>
<evidence type="ECO:0000313" key="1">
    <source>
        <dbReference type="EMBL" id="QHI37537.1"/>
    </source>
</evidence>
<dbReference type="EMBL" id="CP019288">
    <property type="protein sequence ID" value="QHI37537.1"/>
    <property type="molecule type" value="Genomic_DNA"/>
</dbReference>
<sequence length="40" mass="4973">MLSIYFKCVQNLIYVDLYRIHINKTNKLKTHNHYDIYNNQ</sequence>